<sequence length="426" mass="48418">MPPLSSPGPARLRILWIRAGGCLPLTSGGVIYSYHLLMHLVKHCHVHALELRREEQETPDSVPYAHKLECVHARLLGDWSPRRFLHYIGPVLRNLFASRRPFIHAFFENAEFKQRVRERVLSGQFDLVIADELVVAPAFEGWKAERRVPSILLQHNVEASIWKRMTQLQRNPFMWLFYQEMTRRMRRQEPRLCQLFDAVLTNSTYDADCYREVFRLPHVLGSVLPGTPPSQSEPPPAVLQQQPAPWIAFVGAMNWPPNTDAAIWFMQEVLPLVRKTRPDVRFRVIGHKPPPSFYQLAASHTGIEITGTVPAVLPLLRECTVQVVPLRAGSGVRHKILESMGAGVPVVSTTIGAEGLYLEDERELLLADDAPALSAAILRLLDDPALRKTIAENAFARINRDFLWEHSGDKLLQFCHTVLQKKHVRA</sequence>
<gene>
    <name evidence="2" type="ORF">ACFQDI_08480</name>
</gene>
<name>A0ABW0KNQ3_9BACT</name>
<keyword evidence="2" id="KW-0328">Glycosyltransferase</keyword>
<keyword evidence="3" id="KW-1185">Reference proteome</keyword>
<evidence type="ECO:0000256" key="1">
    <source>
        <dbReference type="ARBA" id="ARBA00022679"/>
    </source>
</evidence>
<dbReference type="EC" id="2.4.-.-" evidence="2"/>
<dbReference type="SUPFAM" id="SSF53756">
    <property type="entry name" value="UDP-Glycosyltransferase/glycogen phosphorylase"/>
    <property type="match status" value="1"/>
</dbReference>
<dbReference type="EMBL" id="JBHSMQ010000002">
    <property type="protein sequence ID" value="MFC5454885.1"/>
    <property type="molecule type" value="Genomic_DNA"/>
</dbReference>
<dbReference type="RefSeq" id="WP_377165421.1">
    <property type="nucleotide sequence ID" value="NZ_JBHSMQ010000002.1"/>
</dbReference>
<dbReference type="Gene3D" id="3.40.50.2000">
    <property type="entry name" value="Glycogen Phosphorylase B"/>
    <property type="match status" value="2"/>
</dbReference>
<dbReference type="Proteomes" id="UP001596052">
    <property type="component" value="Unassembled WGS sequence"/>
</dbReference>
<keyword evidence="1 2" id="KW-0808">Transferase</keyword>
<evidence type="ECO:0000313" key="2">
    <source>
        <dbReference type="EMBL" id="MFC5454885.1"/>
    </source>
</evidence>
<proteinExistence type="predicted"/>
<dbReference type="GO" id="GO:0016757">
    <property type="term" value="F:glycosyltransferase activity"/>
    <property type="evidence" value="ECO:0007669"/>
    <property type="project" value="UniProtKB-KW"/>
</dbReference>
<organism evidence="2 3">
    <name type="scientific">Prosthecobacter fluviatilis</name>
    <dbReference type="NCBI Taxonomy" id="445931"/>
    <lineage>
        <taxon>Bacteria</taxon>
        <taxon>Pseudomonadati</taxon>
        <taxon>Verrucomicrobiota</taxon>
        <taxon>Verrucomicrobiia</taxon>
        <taxon>Verrucomicrobiales</taxon>
        <taxon>Verrucomicrobiaceae</taxon>
        <taxon>Prosthecobacter</taxon>
    </lineage>
</organism>
<reference evidence="3" key="1">
    <citation type="journal article" date="2019" name="Int. J. Syst. Evol. Microbiol.">
        <title>The Global Catalogue of Microorganisms (GCM) 10K type strain sequencing project: providing services to taxonomists for standard genome sequencing and annotation.</title>
        <authorList>
            <consortium name="The Broad Institute Genomics Platform"/>
            <consortium name="The Broad Institute Genome Sequencing Center for Infectious Disease"/>
            <person name="Wu L."/>
            <person name="Ma J."/>
        </authorList>
    </citation>
    <scope>NUCLEOTIDE SEQUENCE [LARGE SCALE GENOMIC DNA]</scope>
    <source>
        <strain evidence="3">CGMCC 4.1469</strain>
    </source>
</reference>
<comment type="caution">
    <text evidence="2">The sequence shown here is derived from an EMBL/GenBank/DDBJ whole genome shotgun (WGS) entry which is preliminary data.</text>
</comment>
<dbReference type="CDD" id="cd03801">
    <property type="entry name" value="GT4_PimA-like"/>
    <property type="match status" value="1"/>
</dbReference>
<protein>
    <submittedName>
        <fullName evidence="2">Glycosyltransferase</fullName>
        <ecNumber evidence="2">2.4.-.-</ecNumber>
    </submittedName>
</protein>
<dbReference type="PANTHER" id="PTHR46401:SF2">
    <property type="entry name" value="GLYCOSYLTRANSFERASE WBBK-RELATED"/>
    <property type="match status" value="1"/>
</dbReference>
<accession>A0ABW0KNQ3</accession>
<evidence type="ECO:0000313" key="3">
    <source>
        <dbReference type="Proteomes" id="UP001596052"/>
    </source>
</evidence>
<dbReference type="PANTHER" id="PTHR46401">
    <property type="entry name" value="GLYCOSYLTRANSFERASE WBBK-RELATED"/>
    <property type="match status" value="1"/>
</dbReference>
<dbReference type="Pfam" id="PF13692">
    <property type="entry name" value="Glyco_trans_1_4"/>
    <property type="match status" value="1"/>
</dbReference>